<accession>A0A3N2PRR2</accession>
<name>A0A3N2PRR2_SODAK</name>
<reference evidence="2 3" key="1">
    <citation type="journal article" date="2018" name="Mol. Ecol.">
        <title>The obligate alkalophilic soda-lake fungus Sodiomyces alkalinus has shifted to a protein diet.</title>
        <authorList>
            <person name="Grum-Grzhimaylo A.A."/>
            <person name="Falkoski D.L."/>
            <person name="van den Heuvel J."/>
            <person name="Valero-Jimenez C.A."/>
            <person name="Min B."/>
            <person name="Choi I.G."/>
            <person name="Lipzen A."/>
            <person name="Daum C.G."/>
            <person name="Aanen D.K."/>
            <person name="Tsang A."/>
            <person name="Henrissat B."/>
            <person name="Bilanenko E.N."/>
            <person name="de Vries R.P."/>
            <person name="van Kan J.A.L."/>
            <person name="Grigoriev I.V."/>
            <person name="Debets A.J.M."/>
        </authorList>
    </citation>
    <scope>NUCLEOTIDE SEQUENCE [LARGE SCALE GENOMIC DNA]</scope>
    <source>
        <strain evidence="2 3">F11</strain>
    </source>
</reference>
<feature type="region of interest" description="Disordered" evidence="1">
    <location>
        <begin position="301"/>
        <end position="380"/>
    </location>
</feature>
<dbReference type="STRING" id="1314773.A0A3N2PRR2"/>
<dbReference type="Proteomes" id="UP000272025">
    <property type="component" value="Unassembled WGS sequence"/>
</dbReference>
<keyword evidence="3" id="KW-1185">Reference proteome</keyword>
<feature type="region of interest" description="Disordered" evidence="1">
    <location>
        <begin position="192"/>
        <end position="226"/>
    </location>
</feature>
<dbReference type="EMBL" id="ML119057">
    <property type="protein sequence ID" value="ROT37211.1"/>
    <property type="molecule type" value="Genomic_DNA"/>
</dbReference>
<dbReference type="AlphaFoldDB" id="A0A3N2PRR2"/>
<feature type="compositionally biased region" description="Polar residues" evidence="1">
    <location>
        <begin position="239"/>
        <end position="249"/>
    </location>
</feature>
<evidence type="ECO:0000313" key="3">
    <source>
        <dbReference type="Proteomes" id="UP000272025"/>
    </source>
</evidence>
<feature type="compositionally biased region" description="Basic and acidic residues" evidence="1">
    <location>
        <begin position="301"/>
        <end position="315"/>
    </location>
</feature>
<protein>
    <submittedName>
        <fullName evidence="2">Uncharacterized protein</fullName>
    </submittedName>
</protein>
<evidence type="ECO:0000256" key="1">
    <source>
        <dbReference type="SAM" id="MobiDB-lite"/>
    </source>
</evidence>
<feature type="region of interest" description="Disordered" evidence="1">
    <location>
        <begin position="127"/>
        <end position="175"/>
    </location>
</feature>
<feature type="compositionally biased region" description="Basic residues" evidence="1">
    <location>
        <begin position="127"/>
        <end position="136"/>
    </location>
</feature>
<gene>
    <name evidence="2" type="ORF">SODALDRAFT_379688</name>
</gene>
<feature type="region of interest" description="Disordered" evidence="1">
    <location>
        <begin position="238"/>
        <end position="282"/>
    </location>
</feature>
<feature type="compositionally biased region" description="Polar residues" evidence="1">
    <location>
        <begin position="510"/>
        <end position="519"/>
    </location>
</feature>
<dbReference type="GeneID" id="39583539"/>
<proteinExistence type="predicted"/>
<evidence type="ECO:0000313" key="2">
    <source>
        <dbReference type="EMBL" id="ROT37211.1"/>
    </source>
</evidence>
<feature type="compositionally biased region" description="Basic and acidic residues" evidence="1">
    <location>
        <begin position="367"/>
        <end position="379"/>
    </location>
</feature>
<feature type="compositionally biased region" description="Low complexity" evidence="1">
    <location>
        <begin position="322"/>
        <end position="335"/>
    </location>
</feature>
<dbReference type="RefSeq" id="XP_028465017.1">
    <property type="nucleotide sequence ID" value="XM_028615062.1"/>
</dbReference>
<organism evidence="2 3">
    <name type="scientific">Sodiomyces alkalinus (strain CBS 110278 / VKM F-3762 / F11)</name>
    <name type="common">Alkaliphilic filamentous fungus</name>
    <dbReference type="NCBI Taxonomy" id="1314773"/>
    <lineage>
        <taxon>Eukaryota</taxon>
        <taxon>Fungi</taxon>
        <taxon>Dikarya</taxon>
        <taxon>Ascomycota</taxon>
        <taxon>Pezizomycotina</taxon>
        <taxon>Sordariomycetes</taxon>
        <taxon>Hypocreomycetidae</taxon>
        <taxon>Glomerellales</taxon>
        <taxon>Plectosphaerellaceae</taxon>
        <taxon>Sodiomyces</taxon>
    </lineage>
</organism>
<feature type="region of interest" description="Disordered" evidence="1">
    <location>
        <begin position="479"/>
        <end position="519"/>
    </location>
</feature>
<sequence length="742" mass="82126">MDNVGGRSALVKCGFQRYPHLSWCWLDSVLDISAEAQIQIQPWTCPTPHLKSSPQGTHTTSDVRPHLFHSAPLPWFVDRPPPHNTLAFRTTQLLLLSHSHSHPLFLSRNATTNSFETIYSTRRTHLIRQRASRHRPPGSPDTDSSSVHSRKPPRYLPQCHDHHHQSRYRRSQLFTMPTHGLHRLERLFSMRKKSSSKLNHGSCGAPEPFEHAENSTTTFPEPPFIRPRGARMEARVESTACSKSANRASSVPEARIDRAPMHSPNPSTASTGDIHGPPTRTVPLRRLGMERKERDMHSAMHFQEFRFPHPRRGTERPPSSPAPSSQSSTTPVPKSFRSQKRNLEHRNSSIVTPVRTDTPPVSDNEDEQRNARGPRDGTMRKMKPAYLAAALPTPETSPEIKPVSDSRTHELRRDSGLHLATNKGGMFCPSRWKLHKAELRKARSQACISSRSERTSGKVLKGGNVKDFFNLSDDDIAEEEEEMEADEQTGGTSHVTQHFLPPSPSETVDGVTTTSASHRNNINSKGFINTLEDAAAYGAVQIAKIAAKHELDLAYIVNLWPENPRYPPPSGCARSSMLGSAEDIVVETETAAGMTGRLLAAYGLSQVASPFCISAAVHTKILRHTSWVEYSAAEAKPGEFSRGYGHAFHAGTAARRAPADPVVEISDTDRGIVFAGYRQFRPDGTTKECTPAGLAALHADVEYLIDMLIVIHKATRLRNPTALVALTHEVGPMPPGTENVFA</sequence>
<feature type="compositionally biased region" description="Basic residues" evidence="1">
    <location>
        <begin position="161"/>
        <end position="170"/>
    </location>
</feature>
<dbReference type="OrthoDB" id="5244801at2759"/>